<evidence type="ECO:0000256" key="2">
    <source>
        <dbReference type="ARBA" id="ARBA00022801"/>
    </source>
</evidence>
<reference evidence="3 4" key="1">
    <citation type="journal article" date="2011" name="Stand. Genomic Sci.">
        <title>Complete genome sequence of the acetate-degrading sulfate reducer Desulfobacca acetoxidans type strain (ASRB2).</title>
        <authorList>
            <person name="Goker M."/>
            <person name="Teshima H."/>
            <person name="Lapidus A."/>
            <person name="Nolan M."/>
            <person name="Lucas S."/>
            <person name="Hammon N."/>
            <person name="Deshpande S."/>
            <person name="Cheng J.F."/>
            <person name="Tapia R."/>
            <person name="Han C."/>
            <person name="Goodwin L."/>
            <person name="Pitluck S."/>
            <person name="Huntemann M."/>
            <person name="Liolios K."/>
            <person name="Ivanova N."/>
            <person name="Pagani I."/>
            <person name="Mavromatis K."/>
            <person name="Ovchinikova G."/>
            <person name="Pati A."/>
            <person name="Chen A."/>
            <person name="Palaniappan K."/>
            <person name="Land M."/>
            <person name="Hauser L."/>
            <person name="Brambilla E.M."/>
            <person name="Rohde M."/>
            <person name="Spring S."/>
            <person name="Detter J.C."/>
            <person name="Woyke T."/>
            <person name="Bristow J."/>
            <person name="Eisen J.A."/>
            <person name="Markowitz V."/>
            <person name="Hugenholtz P."/>
            <person name="Kyrpides N.C."/>
            <person name="Klenk H.P."/>
        </authorList>
    </citation>
    <scope>NUCLEOTIDE SEQUENCE [LARGE SCALE GENOMIC DNA]</scope>
    <source>
        <strain evidence="4">ATCC 700848 / DSM 11109 / ASRB2</strain>
    </source>
</reference>
<name>F2NJA9_DESAR</name>
<dbReference type="STRING" id="880072.Desac_1426"/>
<dbReference type="InterPro" id="IPR006684">
    <property type="entry name" value="YbgC/YbaW"/>
</dbReference>
<evidence type="ECO:0000313" key="3">
    <source>
        <dbReference type="EMBL" id="AEB09281.1"/>
    </source>
</evidence>
<proteinExistence type="inferred from homology"/>
<evidence type="ECO:0000313" key="4">
    <source>
        <dbReference type="Proteomes" id="UP000000483"/>
    </source>
</evidence>
<gene>
    <name evidence="3" type="ordered locus">Desac_1426</name>
</gene>
<dbReference type="Proteomes" id="UP000000483">
    <property type="component" value="Chromosome"/>
</dbReference>
<dbReference type="NCBIfam" id="TIGR00051">
    <property type="entry name" value="YbgC/FadM family acyl-CoA thioesterase"/>
    <property type="match status" value="1"/>
</dbReference>
<comment type="similarity">
    <text evidence="1">Belongs to the 4-hydroxybenzoyl-CoA thioesterase family.</text>
</comment>
<keyword evidence="2" id="KW-0378">Hydrolase</keyword>
<dbReference type="InterPro" id="IPR050563">
    <property type="entry name" value="4-hydroxybenzoyl-CoA_TE"/>
</dbReference>
<dbReference type="CDD" id="cd00586">
    <property type="entry name" value="4HBT"/>
    <property type="match status" value="1"/>
</dbReference>
<dbReference type="Gene3D" id="3.10.129.10">
    <property type="entry name" value="Hotdog Thioesterase"/>
    <property type="match status" value="1"/>
</dbReference>
<accession>F2NJA9</accession>
<sequence>MAGKGHRFSYRIPLFEVDMGQAVYHGNYFHLFELAREQLLRDLGFGYPELVARQIHLAVVEAHCRYRQPVRYDDQIDIITVIPSLKSRGVQFQQQLFLTATRKLATEVRLTTISIDFSGKPVPLPPELRQKLVVFID</sequence>
<dbReference type="EMBL" id="CP002629">
    <property type="protein sequence ID" value="AEB09281.1"/>
    <property type="molecule type" value="Genomic_DNA"/>
</dbReference>
<dbReference type="HOGENOM" id="CLU_101141_3_2_7"/>
<evidence type="ECO:0000256" key="1">
    <source>
        <dbReference type="ARBA" id="ARBA00005953"/>
    </source>
</evidence>
<dbReference type="GO" id="GO:0047617">
    <property type="term" value="F:fatty acyl-CoA hydrolase activity"/>
    <property type="evidence" value="ECO:0007669"/>
    <property type="project" value="TreeGrafter"/>
</dbReference>
<dbReference type="KEGG" id="dao:Desac_1426"/>
<dbReference type="RefSeq" id="WP_013706392.1">
    <property type="nucleotide sequence ID" value="NC_015388.1"/>
</dbReference>
<dbReference type="PANTHER" id="PTHR31793">
    <property type="entry name" value="4-HYDROXYBENZOYL-COA THIOESTERASE FAMILY MEMBER"/>
    <property type="match status" value="1"/>
</dbReference>
<dbReference type="Pfam" id="PF13279">
    <property type="entry name" value="4HBT_2"/>
    <property type="match status" value="1"/>
</dbReference>
<reference evidence="4" key="2">
    <citation type="submission" date="2011-03" db="EMBL/GenBank/DDBJ databases">
        <title>The complete genome of Desulfobacca acetoxidans DSM 11109.</title>
        <authorList>
            <consortium name="US DOE Joint Genome Institute (JGI-PGF)"/>
            <person name="Lucas S."/>
            <person name="Copeland A."/>
            <person name="Lapidus A."/>
            <person name="Bruce D."/>
            <person name="Goodwin L."/>
            <person name="Pitluck S."/>
            <person name="Peters L."/>
            <person name="Kyrpides N."/>
            <person name="Mavromatis K."/>
            <person name="Ivanova N."/>
            <person name="Ovchinnikova G."/>
            <person name="Teshima H."/>
            <person name="Detter J.C."/>
            <person name="Han C."/>
            <person name="Land M."/>
            <person name="Hauser L."/>
            <person name="Markowitz V."/>
            <person name="Cheng J.-F."/>
            <person name="Hugenholtz P."/>
            <person name="Woyke T."/>
            <person name="Wu D."/>
            <person name="Spring S."/>
            <person name="Schueler E."/>
            <person name="Brambilla E."/>
            <person name="Klenk H.-P."/>
            <person name="Eisen J.A."/>
        </authorList>
    </citation>
    <scope>NUCLEOTIDE SEQUENCE [LARGE SCALE GENOMIC DNA]</scope>
    <source>
        <strain evidence="4">ATCC 700848 / DSM 11109 / ASRB2</strain>
    </source>
</reference>
<dbReference type="SUPFAM" id="SSF54637">
    <property type="entry name" value="Thioesterase/thiol ester dehydrase-isomerase"/>
    <property type="match status" value="1"/>
</dbReference>
<dbReference type="InterPro" id="IPR029069">
    <property type="entry name" value="HotDog_dom_sf"/>
</dbReference>
<dbReference type="PIRSF" id="PIRSF003230">
    <property type="entry name" value="YbgC"/>
    <property type="match status" value="1"/>
</dbReference>
<dbReference type="OrthoDB" id="9808429at2"/>
<organism evidence="3 4">
    <name type="scientific">Desulfobacca acetoxidans (strain ATCC 700848 / DSM 11109 / ASRB2)</name>
    <dbReference type="NCBI Taxonomy" id="880072"/>
    <lineage>
        <taxon>Bacteria</taxon>
        <taxon>Pseudomonadati</taxon>
        <taxon>Thermodesulfobacteriota</taxon>
        <taxon>Desulfobaccia</taxon>
        <taxon>Desulfobaccales</taxon>
        <taxon>Desulfobaccaceae</taxon>
        <taxon>Desulfobacca</taxon>
    </lineage>
</organism>
<keyword evidence="4" id="KW-1185">Reference proteome</keyword>
<dbReference type="eggNOG" id="COG0824">
    <property type="taxonomic scope" value="Bacteria"/>
</dbReference>
<protein>
    <submittedName>
        <fullName evidence="3">4-hydroxybenzoyl-CoA thioesterase</fullName>
    </submittedName>
</protein>
<dbReference type="AlphaFoldDB" id="F2NJA9"/>
<dbReference type="PANTHER" id="PTHR31793:SF27">
    <property type="entry name" value="NOVEL THIOESTERASE SUPERFAMILY DOMAIN AND SAPOSIN A-TYPE DOMAIN CONTAINING PROTEIN (0610012H03RIK)"/>
    <property type="match status" value="1"/>
</dbReference>